<dbReference type="RefSeq" id="WP_029604389.1">
    <property type="nucleotide sequence ID" value="NZ_BJVW01000067.1"/>
</dbReference>
<geneLocation type="plasmid" evidence="4">
    <name>pkb14400_2</name>
</geneLocation>
<evidence type="ECO:0000313" key="2">
    <source>
        <dbReference type="EMBL" id="AOX18390.1"/>
    </source>
</evidence>
<dbReference type="Proteomes" id="UP000179145">
    <property type="component" value="Plasmid pKB14400_2"/>
</dbReference>
<evidence type="ECO:0000256" key="1">
    <source>
        <dbReference type="SAM" id="MobiDB-lite"/>
    </source>
</evidence>
<name>A0A1D8UYK5_9PROT</name>
<protein>
    <submittedName>
        <fullName evidence="3">Uncharacterized protein</fullName>
    </submittedName>
</protein>
<reference evidence="3" key="2">
    <citation type="submission" date="2016-03" db="EMBL/GenBank/DDBJ databases">
        <authorList>
            <person name="Ploux O."/>
        </authorList>
    </citation>
    <scope>NUCLEOTIDE SEQUENCE</scope>
    <source>
        <strain evidence="3">DSM 14400</strain>
        <plasmid evidence="2">pKB14400_1</plasmid>
        <plasmid evidence="3">pKB14400_2</plasmid>
    </source>
</reference>
<evidence type="ECO:0000313" key="3">
    <source>
        <dbReference type="EMBL" id="AOX18704.1"/>
    </source>
</evidence>
<dbReference type="EMBL" id="CP014676">
    <property type="protein sequence ID" value="AOX18704.1"/>
    <property type="molecule type" value="Genomic_DNA"/>
</dbReference>
<feature type="compositionally biased region" description="Basic and acidic residues" evidence="1">
    <location>
        <begin position="83"/>
        <end position="92"/>
    </location>
</feature>
<reference evidence="3 4" key="1">
    <citation type="journal article" date="2016" name="Microb. Cell Fact.">
        <title>Dissection of exopolysaccharide biosynthesis in Kozakia baliensis.</title>
        <authorList>
            <person name="Brandt J.U."/>
            <person name="Jakob F."/>
            <person name="Behr J."/>
            <person name="Geissler A.J."/>
            <person name="Vogel R.F."/>
        </authorList>
    </citation>
    <scope>NUCLEOTIDE SEQUENCE [LARGE SCALE GENOMIC DNA]</scope>
    <source>
        <strain evidence="3 4">DSM 14400</strain>
        <plasmid evidence="2">pKB14400_1</plasmid>
        <plasmid evidence="3">pKB14400_2</plasmid>
        <plasmid evidence="4">Plasmid pkb14400_1</plasmid>
        <plasmid evidence="4">Plasmid pkb14400_2</plasmid>
    </source>
</reference>
<geneLocation type="plasmid" evidence="4">
    <name>pkb14400_1</name>
</geneLocation>
<keyword evidence="4" id="KW-1185">Reference proteome</keyword>
<evidence type="ECO:0000313" key="4">
    <source>
        <dbReference type="Proteomes" id="UP000179145"/>
    </source>
</evidence>
<dbReference type="Proteomes" id="UP000179145">
    <property type="component" value="Plasmid pKB14400_1"/>
</dbReference>
<geneLocation type="plasmid" evidence="2">
    <name>pKB14400_1</name>
</geneLocation>
<geneLocation type="plasmid" evidence="3">
    <name>pKB14400_2</name>
</geneLocation>
<feature type="region of interest" description="Disordered" evidence="1">
    <location>
        <begin position="79"/>
        <end position="101"/>
    </location>
</feature>
<keyword evidence="3" id="KW-0614">Plasmid</keyword>
<dbReference type="OrthoDB" id="7221041at2"/>
<sequence length="101" mass="11251">MDGQNLGNDALWREQVENRFDAVDEHLRTISDRLGLVLTILAPDDQDGPTLDDLLARLATLIAEQRPILRRVDHTTGATLDILEGRKPRGQPDEDGEVDTP</sequence>
<dbReference type="KEGG" id="kba:A0U89_15470"/>
<dbReference type="AlphaFoldDB" id="A0A1D8UYK5"/>
<organism evidence="3 4">
    <name type="scientific">Kozakia baliensis</name>
    <dbReference type="NCBI Taxonomy" id="153496"/>
    <lineage>
        <taxon>Bacteria</taxon>
        <taxon>Pseudomonadati</taxon>
        <taxon>Pseudomonadota</taxon>
        <taxon>Alphaproteobacteria</taxon>
        <taxon>Acetobacterales</taxon>
        <taxon>Acetobacteraceae</taxon>
        <taxon>Kozakia</taxon>
    </lineage>
</organism>
<gene>
    <name evidence="2" type="ORF">A0U89_13780</name>
    <name evidence="3" type="ORF">A0U89_15470</name>
</gene>
<dbReference type="KEGG" id="kba:A0U89_13780"/>
<proteinExistence type="predicted"/>
<accession>A0A1D8UYK5</accession>
<dbReference type="EMBL" id="CP014675">
    <property type="protein sequence ID" value="AOX18390.1"/>
    <property type="molecule type" value="Genomic_DNA"/>
</dbReference>